<dbReference type="SUPFAM" id="SSF54427">
    <property type="entry name" value="NTF2-like"/>
    <property type="match status" value="1"/>
</dbReference>
<evidence type="ECO:0000313" key="2">
    <source>
        <dbReference type="EMBL" id="MFH6984576.1"/>
    </source>
</evidence>
<dbReference type="InterPro" id="IPR013324">
    <property type="entry name" value="RNA_pol_sigma_r3/r4-like"/>
</dbReference>
<sequence length="304" mass="35030">MHANENPQDTLEMSELQYPENEIERFRSTLLPYAYNIIGTMEPARDVVEEVLVPFVLKKHPEVQNPTGYLVKSVINRSISHKNLLRSRLEHYPDHWLPEPVITEEGIYQGVDKERILSYSLLVLMEKLSPQERAVFILKNAFEFSHKDIGEVLGVEEEHSRQLYKRSKDKIHLKRGKKKALSSQDSDLLNELIGAMRSADLPRIKHLLKNKVESRSDGGPNNSAVRKVLRGKDHVSKLLRAIGTKYYLENTQVEVISVNHQPAIAYLQNDEVYRVMILEVEADKVTGVFVVINPEKLMDFRINQ</sequence>
<reference evidence="2 3" key="1">
    <citation type="journal article" date="2013" name="Int. J. Syst. Evol. Microbiol.">
        <title>Marinoscillum luteum sp. nov., isolated from marine sediment.</title>
        <authorList>
            <person name="Cha I.T."/>
            <person name="Park S.J."/>
            <person name="Kim S.J."/>
            <person name="Kim J.G."/>
            <person name="Jung M.Y."/>
            <person name="Shin K.S."/>
            <person name="Kwon K.K."/>
            <person name="Yang S.H."/>
            <person name="Seo Y.S."/>
            <person name="Rhee S.K."/>
        </authorList>
    </citation>
    <scope>NUCLEOTIDE SEQUENCE [LARGE SCALE GENOMIC DNA]</scope>
    <source>
        <strain evidence="2 3">KCTC 23939</strain>
    </source>
</reference>
<dbReference type="InterPro" id="IPR036388">
    <property type="entry name" value="WH-like_DNA-bd_sf"/>
</dbReference>
<feature type="domain" description="RNA polymerase sigma factor 70 region 4 type 2" evidence="1">
    <location>
        <begin position="121"/>
        <end position="170"/>
    </location>
</feature>
<dbReference type="Gene3D" id="1.10.10.10">
    <property type="entry name" value="Winged helix-like DNA-binding domain superfamily/Winged helix DNA-binding domain"/>
    <property type="match status" value="1"/>
</dbReference>
<evidence type="ECO:0000313" key="3">
    <source>
        <dbReference type="Proteomes" id="UP001610063"/>
    </source>
</evidence>
<dbReference type="SUPFAM" id="SSF88659">
    <property type="entry name" value="Sigma3 and sigma4 domains of RNA polymerase sigma factors"/>
    <property type="match status" value="1"/>
</dbReference>
<evidence type="ECO:0000259" key="1">
    <source>
        <dbReference type="Pfam" id="PF08281"/>
    </source>
</evidence>
<dbReference type="InterPro" id="IPR032710">
    <property type="entry name" value="NTF2-like_dom_sf"/>
</dbReference>
<comment type="caution">
    <text evidence="2">The sequence shown here is derived from an EMBL/GenBank/DDBJ whole genome shotgun (WGS) entry which is preliminary data.</text>
</comment>
<keyword evidence="3" id="KW-1185">Reference proteome</keyword>
<proteinExistence type="predicted"/>
<dbReference type="RefSeq" id="WP_395417965.1">
    <property type="nucleotide sequence ID" value="NZ_JBIPKE010000018.1"/>
</dbReference>
<dbReference type="EMBL" id="JBIPKE010000018">
    <property type="protein sequence ID" value="MFH6984576.1"/>
    <property type="molecule type" value="Genomic_DNA"/>
</dbReference>
<dbReference type="InterPro" id="IPR013249">
    <property type="entry name" value="RNA_pol_sigma70_r4_t2"/>
</dbReference>
<dbReference type="PANTHER" id="PTHR30173">
    <property type="entry name" value="SIGMA 19 FACTOR"/>
    <property type="match status" value="1"/>
</dbReference>
<dbReference type="Pfam" id="PF08281">
    <property type="entry name" value="Sigma70_r4_2"/>
    <property type="match status" value="1"/>
</dbReference>
<gene>
    <name evidence="2" type="ORF">ACHKAR_14070</name>
</gene>
<name>A0ABW7NB90_9BACT</name>
<accession>A0ABW7NB90</accession>
<organism evidence="2 3">
    <name type="scientific">Marinoscillum luteum</name>
    <dbReference type="NCBI Taxonomy" id="861051"/>
    <lineage>
        <taxon>Bacteria</taxon>
        <taxon>Pseudomonadati</taxon>
        <taxon>Bacteroidota</taxon>
        <taxon>Cytophagia</taxon>
        <taxon>Cytophagales</taxon>
        <taxon>Reichenbachiellaceae</taxon>
        <taxon>Marinoscillum</taxon>
    </lineage>
</organism>
<protein>
    <submittedName>
        <fullName evidence="2">Sigma factor-like helix-turn-helix DNA-binding protein</fullName>
    </submittedName>
</protein>
<dbReference type="InterPro" id="IPR052704">
    <property type="entry name" value="ECF_Sigma-70_Domain"/>
</dbReference>
<dbReference type="PANTHER" id="PTHR30173:SF36">
    <property type="entry name" value="ECF RNA POLYMERASE SIGMA FACTOR SIGJ"/>
    <property type="match status" value="1"/>
</dbReference>
<dbReference type="Proteomes" id="UP001610063">
    <property type="component" value="Unassembled WGS sequence"/>
</dbReference>